<reference evidence="1" key="1">
    <citation type="submission" date="2020-07" db="EMBL/GenBank/DDBJ databases">
        <title>Huge and variable diversity of episymbiotic CPR bacteria and DPANN archaea in groundwater ecosystems.</title>
        <authorList>
            <person name="He C.Y."/>
            <person name="Keren R."/>
            <person name="Whittaker M."/>
            <person name="Farag I.F."/>
            <person name="Doudna J."/>
            <person name="Cate J.H.D."/>
            <person name="Banfield J.F."/>
        </authorList>
    </citation>
    <scope>NUCLEOTIDE SEQUENCE</scope>
    <source>
        <strain evidence="1">NC_groundwater_1226_Ag_S-0.1um_59_124</strain>
    </source>
</reference>
<gene>
    <name evidence="1" type="ORF">HY474_00930</name>
</gene>
<evidence type="ECO:0000313" key="2">
    <source>
        <dbReference type="Proteomes" id="UP000704960"/>
    </source>
</evidence>
<accession>A0A933DTQ3</accession>
<dbReference type="Proteomes" id="UP000704960">
    <property type="component" value="Unassembled WGS sequence"/>
</dbReference>
<sequence length="95" mass="10557">MTYDGDPILRRQLGRLYKGLLQNRVSMTHSFASFCEGMADFVYPKHSVSSKKLQALFIKNLGSISHFPTTKITAEIAAIFITGDVFSGMLCPNLI</sequence>
<organism evidence="1 2">
    <name type="scientific">Candidatus Sungiibacteriota bacterium</name>
    <dbReference type="NCBI Taxonomy" id="2750080"/>
    <lineage>
        <taxon>Bacteria</taxon>
        <taxon>Candidatus Sungiibacteriota</taxon>
    </lineage>
</organism>
<dbReference type="AlphaFoldDB" id="A0A933DTQ3"/>
<proteinExistence type="predicted"/>
<name>A0A933DTQ3_9BACT</name>
<evidence type="ECO:0000313" key="1">
    <source>
        <dbReference type="EMBL" id="MBI4132178.1"/>
    </source>
</evidence>
<protein>
    <submittedName>
        <fullName evidence="1">Uncharacterized protein</fullName>
    </submittedName>
</protein>
<dbReference type="EMBL" id="JACQMJ010000004">
    <property type="protein sequence ID" value="MBI4132178.1"/>
    <property type="molecule type" value="Genomic_DNA"/>
</dbReference>
<comment type="caution">
    <text evidence="1">The sequence shown here is derived from an EMBL/GenBank/DDBJ whole genome shotgun (WGS) entry which is preliminary data.</text>
</comment>